<dbReference type="Proteomes" id="UP000646827">
    <property type="component" value="Unassembled WGS sequence"/>
</dbReference>
<dbReference type="OrthoDB" id="10415198at2759"/>
<evidence type="ECO:0000313" key="3">
    <source>
        <dbReference type="Proteomes" id="UP000646827"/>
    </source>
</evidence>
<proteinExistence type="predicted"/>
<keyword evidence="3" id="KW-1185">Reference proteome</keyword>
<sequence length="259" mass="29733">MLPFSDSKSITVIQEYSKGTVSSEQEQEERQRQLERFWSRFHIKPISQGFVDFINKTKEDEQSDKKIEVPQLTTSLLSQTEYHDTVEEICQVKNQMEEQGIPQGSMQAVDSATQALQEVNNLHTELNSQLPAEMKKIYDAQGKMEGQVNTLTSSLQSIMAQLQQISNHQDKVVQAISDNSRTVGKSSHDKNPSDINAESSYDSLDENSSNDNDRKDSHHHSHGQFRFKVPDEKYNGNSYKIESWLFNLEEYCRMDGKYV</sequence>
<gene>
    <name evidence="2" type="ORF">INT45_002748</name>
</gene>
<comment type="caution">
    <text evidence="2">The sequence shown here is derived from an EMBL/GenBank/DDBJ whole genome shotgun (WGS) entry which is preliminary data.</text>
</comment>
<evidence type="ECO:0000256" key="1">
    <source>
        <dbReference type="SAM" id="MobiDB-lite"/>
    </source>
</evidence>
<name>A0A8H7S2Z5_9FUNG</name>
<feature type="region of interest" description="Disordered" evidence="1">
    <location>
        <begin position="180"/>
        <end position="229"/>
    </location>
</feature>
<feature type="compositionally biased region" description="Low complexity" evidence="1">
    <location>
        <begin position="199"/>
        <end position="210"/>
    </location>
</feature>
<dbReference type="AlphaFoldDB" id="A0A8H7S2Z5"/>
<accession>A0A8H7S2Z5</accession>
<protein>
    <submittedName>
        <fullName evidence="2">Uncharacterized protein</fullName>
    </submittedName>
</protein>
<organism evidence="2 3">
    <name type="scientific">Circinella minor</name>
    <dbReference type="NCBI Taxonomy" id="1195481"/>
    <lineage>
        <taxon>Eukaryota</taxon>
        <taxon>Fungi</taxon>
        <taxon>Fungi incertae sedis</taxon>
        <taxon>Mucoromycota</taxon>
        <taxon>Mucoromycotina</taxon>
        <taxon>Mucoromycetes</taxon>
        <taxon>Mucorales</taxon>
        <taxon>Lichtheimiaceae</taxon>
        <taxon>Circinella</taxon>
    </lineage>
</organism>
<reference evidence="2 3" key="1">
    <citation type="submission" date="2020-12" db="EMBL/GenBank/DDBJ databases">
        <title>Metabolic potential, ecology and presence of endohyphal bacteria is reflected in genomic diversity of Mucoromycotina.</title>
        <authorList>
            <person name="Muszewska A."/>
            <person name="Okrasinska A."/>
            <person name="Steczkiewicz K."/>
            <person name="Drgas O."/>
            <person name="Orlowska M."/>
            <person name="Perlinska-Lenart U."/>
            <person name="Aleksandrzak-Piekarczyk T."/>
            <person name="Szatraj K."/>
            <person name="Zielenkiewicz U."/>
            <person name="Pilsyk S."/>
            <person name="Malc E."/>
            <person name="Mieczkowski P."/>
            <person name="Kruszewska J.S."/>
            <person name="Biernat P."/>
            <person name="Pawlowska J."/>
        </authorList>
    </citation>
    <scope>NUCLEOTIDE SEQUENCE [LARGE SCALE GENOMIC DNA]</scope>
    <source>
        <strain evidence="2 3">CBS 142.35</strain>
    </source>
</reference>
<evidence type="ECO:0000313" key="2">
    <source>
        <dbReference type="EMBL" id="KAG2221710.1"/>
    </source>
</evidence>
<dbReference type="EMBL" id="JAEPRB010000102">
    <property type="protein sequence ID" value="KAG2221710.1"/>
    <property type="molecule type" value="Genomic_DNA"/>
</dbReference>